<name>A0A8H3KUT9_9GLOM</name>
<dbReference type="EMBL" id="BLAL01000006">
    <property type="protein sequence ID" value="GES73381.1"/>
    <property type="molecule type" value="Genomic_DNA"/>
</dbReference>
<dbReference type="Proteomes" id="UP000615446">
    <property type="component" value="Unassembled WGS sequence"/>
</dbReference>
<organism evidence="1 2">
    <name type="scientific">Rhizophagus clarus</name>
    <dbReference type="NCBI Taxonomy" id="94130"/>
    <lineage>
        <taxon>Eukaryota</taxon>
        <taxon>Fungi</taxon>
        <taxon>Fungi incertae sedis</taxon>
        <taxon>Mucoromycota</taxon>
        <taxon>Glomeromycotina</taxon>
        <taxon>Glomeromycetes</taxon>
        <taxon>Glomerales</taxon>
        <taxon>Glomeraceae</taxon>
        <taxon>Rhizophagus</taxon>
    </lineage>
</organism>
<evidence type="ECO:0000313" key="1">
    <source>
        <dbReference type="EMBL" id="GES73381.1"/>
    </source>
</evidence>
<protein>
    <submittedName>
        <fullName evidence="1">Uncharacterized protein</fullName>
    </submittedName>
</protein>
<sequence length="85" mass="9871">MNINVEIFDSRSEGNEPINESFDSSDKENKVYLTITTQRLNEVVLESELLVRRSQIKYIGRKVRKPGFICPIFTEEYKEAAERTG</sequence>
<accession>A0A8H3KUT9</accession>
<reference evidence="1" key="1">
    <citation type="submission" date="2019-10" db="EMBL/GenBank/DDBJ databases">
        <title>Conservation and host-specific expression of non-tandemly repeated heterogenous ribosome RNA gene in arbuscular mycorrhizal fungi.</title>
        <authorList>
            <person name="Maeda T."/>
            <person name="Kobayashi Y."/>
            <person name="Nakagawa T."/>
            <person name="Ezawa T."/>
            <person name="Yamaguchi K."/>
            <person name="Bino T."/>
            <person name="Nishimoto Y."/>
            <person name="Shigenobu S."/>
            <person name="Kawaguchi M."/>
        </authorList>
    </citation>
    <scope>NUCLEOTIDE SEQUENCE</scope>
    <source>
        <strain evidence="1">HR1</strain>
    </source>
</reference>
<comment type="caution">
    <text evidence="1">The sequence shown here is derived from an EMBL/GenBank/DDBJ whole genome shotgun (WGS) entry which is preliminary data.</text>
</comment>
<evidence type="ECO:0000313" key="2">
    <source>
        <dbReference type="Proteomes" id="UP000615446"/>
    </source>
</evidence>
<proteinExistence type="predicted"/>
<dbReference type="AlphaFoldDB" id="A0A8H3KUT9"/>
<gene>
    <name evidence="1" type="ORF">RCL2_000092300</name>
</gene>